<protein>
    <submittedName>
        <fullName evidence="1">VWA domain-containing protein</fullName>
    </submittedName>
</protein>
<organism evidence="1 2">
    <name type="scientific">Pseudobutyrivibrio xylanivorans</name>
    <dbReference type="NCBI Taxonomy" id="185007"/>
    <lineage>
        <taxon>Bacteria</taxon>
        <taxon>Bacillati</taxon>
        <taxon>Bacillota</taxon>
        <taxon>Clostridia</taxon>
        <taxon>Lachnospirales</taxon>
        <taxon>Lachnospiraceae</taxon>
        <taxon>Pseudobutyrivibrio</taxon>
    </lineage>
</organism>
<accession>A0A5P6VRL1</accession>
<sequence length="142" mass="15380">MAKDINVLIDTSGSMAEDCKNAAVKYLLNTIASYTAVNVKNYYLVGGKCEKADAIDGLKIAYAGQISVNAVNEYFREVVEGKTLLISDGCFDVDTERAISKHRDKVVCVAIGEDAMQSNLQHCSKNNRAYLAEDIIAAMSAC</sequence>
<name>A0A5P6VRL1_PSEXY</name>
<dbReference type="SUPFAM" id="SSF53300">
    <property type="entry name" value="vWA-like"/>
    <property type="match status" value="1"/>
</dbReference>
<dbReference type="InterPro" id="IPR036465">
    <property type="entry name" value="vWFA_dom_sf"/>
</dbReference>
<dbReference type="EMBL" id="CP043028">
    <property type="protein sequence ID" value="QFJ55277.1"/>
    <property type="molecule type" value="Genomic_DNA"/>
</dbReference>
<dbReference type="KEGG" id="pxv:FXF36_10585"/>
<evidence type="ECO:0000313" key="2">
    <source>
        <dbReference type="Proteomes" id="UP000327030"/>
    </source>
</evidence>
<evidence type="ECO:0000313" key="1">
    <source>
        <dbReference type="EMBL" id="QFJ55277.1"/>
    </source>
</evidence>
<dbReference type="Proteomes" id="UP000327030">
    <property type="component" value="Chromosome 1"/>
</dbReference>
<gene>
    <name evidence="1" type="ORF">FXF36_10585</name>
</gene>
<dbReference type="RefSeq" id="WP_151623897.1">
    <property type="nucleotide sequence ID" value="NZ_CP043028.1"/>
</dbReference>
<proteinExistence type="predicted"/>
<reference evidence="2" key="1">
    <citation type="submission" date="2019-08" db="EMBL/GenBank/DDBJ databases">
        <title>Complete Genome Sequence of the Polysaccharide-Degrading Rumen Bacterium Pseudobutyrivibrio xylanivorans MA3014.</title>
        <authorList>
            <person name="Palevich N."/>
            <person name="Maclean P.H."/>
            <person name="Kelly W.J."/>
            <person name="Leahy S.C."/>
            <person name="Rakonjac J."/>
            <person name="Attwood G.T."/>
        </authorList>
    </citation>
    <scope>NUCLEOTIDE SEQUENCE [LARGE SCALE GENOMIC DNA]</scope>
    <source>
        <strain evidence="2">MA3014</strain>
    </source>
</reference>
<dbReference type="AlphaFoldDB" id="A0A5P6VRL1"/>
<dbReference type="OrthoDB" id="6626088at2"/>